<keyword evidence="7" id="KW-0813">Transport</keyword>
<dbReference type="PATRIC" id="fig|991905.3.peg.2317"/>
<evidence type="ECO:0000256" key="2">
    <source>
        <dbReference type="ARBA" id="ARBA00005811"/>
    </source>
</evidence>
<dbReference type="eggNOG" id="COG0848">
    <property type="taxonomic scope" value="Bacteria"/>
</dbReference>
<keyword evidence="6 8" id="KW-0472">Membrane</keyword>
<organism evidence="9 10">
    <name type="scientific">Polymorphum gilvum (strain LMG 25793 / CGMCC 1.9160 / SL003B-26A1)</name>
    <dbReference type="NCBI Taxonomy" id="991905"/>
    <lineage>
        <taxon>Bacteria</taxon>
        <taxon>Pseudomonadati</taxon>
        <taxon>Pseudomonadota</taxon>
        <taxon>Alphaproteobacteria</taxon>
        <taxon>Rhodobacterales</taxon>
        <taxon>Paracoccaceae</taxon>
        <taxon>Polymorphum</taxon>
    </lineage>
</organism>
<keyword evidence="3" id="KW-1003">Cell membrane</keyword>
<dbReference type="Pfam" id="PF02472">
    <property type="entry name" value="ExbD"/>
    <property type="match status" value="1"/>
</dbReference>
<protein>
    <submittedName>
        <fullName evidence="9">Biopolymer transport protein ExbD/TolR</fullName>
    </submittedName>
</protein>
<sequence length="130" mass="13904">MKTLRRGPQGRKTETTISLINIVFLMLIFFLIAGQLAPPADPEVDLVTSSEAEPLPPPDALFARADGSLVYRGAPISPQDYIADHAGGAETPVRLGADQNLPAIKLIDLVDALHATGAARVEVVTRRPQQ</sequence>
<evidence type="ECO:0000256" key="6">
    <source>
        <dbReference type="ARBA" id="ARBA00023136"/>
    </source>
</evidence>
<dbReference type="InterPro" id="IPR003400">
    <property type="entry name" value="ExbD"/>
</dbReference>
<proteinExistence type="inferred from homology"/>
<feature type="transmembrane region" description="Helical" evidence="8">
    <location>
        <begin position="16"/>
        <end position="37"/>
    </location>
</feature>
<keyword evidence="7" id="KW-0653">Protein transport</keyword>
<keyword evidence="5 8" id="KW-1133">Transmembrane helix</keyword>
<comment type="subcellular location">
    <subcellularLocation>
        <location evidence="1">Cell membrane</location>
        <topology evidence="1">Single-pass membrane protein</topology>
    </subcellularLocation>
    <subcellularLocation>
        <location evidence="7">Cell membrane</location>
        <topology evidence="7">Single-pass type II membrane protein</topology>
    </subcellularLocation>
</comment>
<evidence type="ECO:0000313" key="10">
    <source>
        <dbReference type="Proteomes" id="UP000008130"/>
    </source>
</evidence>
<evidence type="ECO:0000256" key="8">
    <source>
        <dbReference type="SAM" id="Phobius"/>
    </source>
</evidence>
<evidence type="ECO:0000256" key="3">
    <source>
        <dbReference type="ARBA" id="ARBA00022475"/>
    </source>
</evidence>
<dbReference type="GO" id="GO:0015031">
    <property type="term" value="P:protein transport"/>
    <property type="evidence" value="ECO:0007669"/>
    <property type="project" value="UniProtKB-KW"/>
</dbReference>
<dbReference type="EMBL" id="CP002568">
    <property type="protein sequence ID" value="ADZ70687.1"/>
    <property type="molecule type" value="Genomic_DNA"/>
</dbReference>
<dbReference type="GO" id="GO:0022857">
    <property type="term" value="F:transmembrane transporter activity"/>
    <property type="evidence" value="ECO:0007669"/>
    <property type="project" value="InterPro"/>
</dbReference>
<dbReference type="Proteomes" id="UP000008130">
    <property type="component" value="Chromosome"/>
</dbReference>
<dbReference type="KEGG" id="pgv:SL003B_2262"/>
<dbReference type="AlphaFoldDB" id="F2IZW1"/>
<comment type="similarity">
    <text evidence="2 7">Belongs to the ExbD/TolR family.</text>
</comment>
<evidence type="ECO:0000256" key="4">
    <source>
        <dbReference type="ARBA" id="ARBA00022692"/>
    </source>
</evidence>
<dbReference type="HOGENOM" id="CLU_085305_4_1_5"/>
<dbReference type="STRING" id="991905.SL003B_2262"/>
<gene>
    <name evidence="9" type="ordered locus">SL003B_2262</name>
</gene>
<dbReference type="GO" id="GO:0005886">
    <property type="term" value="C:plasma membrane"/>
    <property type="evidence" value="ECO:0007669"/>
    <property type="project" value="UniProtKB-SubCell"/>
</dbReference>
<keyword evidence="4 7" id="KW-0812">Transmembrane</keyword>
<name>F2IZW1_POLGS</name>
<reference evidence="9 10" key="1">
    <citation type="journal article" date="2011" name="J. Bacteriol.">
        <title>Complete genome sequence of Polymorphum gilvum SL003B-26A1T, a crude oil-degrading bacterium from oil-polluted saline soil.</title>
        <authorList>
            <person name="Li S.G."/>
            <person name="Tang Y.Q."/>
            <person name="Nie Y."/>
            <person name="Cai M."/>
            <person name="Wu X.L."/>
        </authorList>
    </citation>
    <scope>NUCLEOTIDE SEQUENCE [LARGE SCALE GENOMIC DNA]</scope>
    <source>
        <strain evidence="10">LMG 25793 / CGMCC 1.9160 / SL003B-26A1</strain>
    </source>
</reference>
<evidence type="ECO:0000313" key="9">
    <source>
        <dbReference type="EMBL" id="ADZ70687.1"/>
    </source>
</evidence>
<dbReference type="RefSeq" id="WP_013653005.1">
    <property type="nucleotide sequence ID" value="NC_015259.1"/>
</dbReference>
<evidence type="ECO:0000256" key="1">
    <source>
        <dbReference type="ARBA" id="ARBA00004162"/>
    </source>
</evidence>
<accession>F2IZW1</accession>
<evidence type="ECO:0000256" key="7">
    <source>
        <dbReference type="RuleBase" id="RU003879"/>
    </source>
</evidence>
<dbReference type="OrthoDB" id="8479787at2"/>
<keyword evidence="10" id="KW-1185">Reference proteome</keyword>
<evidence type="ECO:0000256" key="5">
    <source>
        <dbReference type="ARBA" id="ARBA00022989"/>
    </source>
</evidence>